<feature type="domain" description="MCM C-terminal AAA(+) ATPase" evidence="18">
    <location>
        <begin position="502"/>
        <end position="707"/>
    </location>
</feature>
<comment type="subcellular location">
    <subcellularLocation>
        <location evidence="1">Nucleus</location>
    </subcellularLocation>
</comment>
<evidence type="ECO:0000313" key="19">
    <source>
        <dbReference type="EMBL" id="GMM52442.1"/>
    </source>
</evidence>
<dbReference type="PRINTS" id="PR01658">
    <property type="entry name" value="MCMPROTEIN2"/>
</dbReference>
<evidence type="ECO:0000256" key="8">
    <source>
        <dbReference type="ARBA" id="ARBA00022771"/>
    </source>
</evidence>
<dbReference type="SMART" id="SM00350">
    <property type="entry name" value="MCM"/>
    <property type="match status" value="1"/>
</dbReference>
<evidence type="ECO:0000256" key="10">
    <source>
        <dbReference type="ARBA" id="ARBA00022806"/>
    </source>
</evidence>
<dbReference type="Pfam" id="PF17207">
    <property type="entry name" value="MCM_OB"/>
    <property type="match status" value="1"/>
</dbReference>
<dbReference type="GO" id="GO:0042555">
    <property type="term" value="C:MCM complex"/>
    <property type="evidence" value="ECO:0007669"/>
    <property type="project" value="InterPro"/>
</dbReference>
<keyword evidence="5" id="KW-0235">DNA replication</keyword>
<dbReference type="InterPro" id="IPR001208">
    <property type="entry name" value="MCM_dom"/>
</dbReference>
<dbReference type="EC" id="3.6.4.12" evidence="3"/>
<name>A0AAV5RMG1_STABA</name>
<evidence type="ECO:0000259" key="18">
    <source>
        <dbReference type="PROSITE" id="PS50051"/>
    </source>
</evidence>
<evidence type="ECO:0000256" key="15">
    <source>
        <dbReference type="ARBA" id="ARBA00023306"/>
    </source>
</evidence>
<evidence type="ECO:0000256" key="9">
    <source>
        <dbReference type="ARBA" id="ARBA00022801"/>
    </source>
</evidence>
<evidence type="ECO:0000256" key="6">
    <source>
        <dbReference type="ARBA" id="ARBA00022723"/>
    </source>
</evidence>
<keyword evidence="9" id="KW-0378">Hydrolase</keyword>
<dbReference type="GO" id="GO:0043596">
    <property type="term" value="C:nuclear replication fork"/>
    <property type="evidence" value="ECO:0007669"/>
    <property type="project" value="UniProtKB-ARBA"/>
</dbReference>
<evidence type="ECO:0000256" key="13">
    <source>
        <dbReference type="ARBA" id="ARBA00023125"/>
    </source>
</evidence>
<dbReference type="GO" id="GO:0043138">
    <property type="term" value="F:3'-5' DNA helicase activity"/>
    <property type="evidence" value="ECO:0007669"/>
    <property type="project" value="TreeGrafter"/>
</dbReference>
<dbReference type="InterPro" id="IPR031327">
    <property type="entry name" value="MCM"/>
</dbReference>
<evidence type="ECO:0000256" key="11">
    <source>
        <dbReference type="ARBA" id="ARBA00022833"/>
    </source>
</evidence>
<keyword evidence="7" id="KW-0547">Nucleotide-binding</keyword>
<dbReference type="PROSITE" id="PS50051">
    <property type="entry name" value="MCM_2"/>
    <property type="match status" value="1"/>
</dbReference>
<evidence type="ECO:0000256" key="12">
    <source>
        <dbReference type="ARBA" id="ARBA00022840"/>
    </source>
</evidence>
<keyword evidence="14" id="KW-0539">Nucleus</keyword>
<dbReference type="InterPro" id="IPR012340">
    <property type="entry name" value="NA-bd_OB-fold"/>
</dbReference>
<gene>
    <name evidence="19" type="ORF">DASB73_034050</name>
</gene>
<dbReference type="InterPro" id="IPR027925">
    <property type="entry name" value="MCM_N"/>
</dbReference>
<dbReference type="GO" id="GO:0003688">
    <property type="term" value="F:DNA replication origin binding"/>
    <property type="evidence" value="ECO:0007669"/>
    <property type="project" value="UniProtKB-ARBA"/>
</dbReference>
<comment type="similarity">
    <text evidence="2">Belongs to the MCM family.</text>
</comment>
<dbReference type="SUPFAM" id="SSF50249">
    <property type="entry name" value="Nucleic acid-binding proteins"/>
    <property type="match status" value="1"/>
</dbReference>
<feature type="compositionally biased region" description="Basic residues" evidence="17">
    <location>
        <begin position="1"/>
        <end position="10"/>
    </location>
</feature>
<dbReference type="PANTHER" id="PTHR11630:SF44">
    <property type="entry name" value="DNA REPLICATION LICENSING FACTOR MCM2"/>
    <property type="match status" value="1"/>
</dbReference>
<evidence type="ECO:0000256" key="3">
    <source>
        <dbReference type="ARBA" id="ARBA00012551"/>
    </source>
</evidence>
<dbReference type="GO" id="GO:0003697">
    <property type="term" value="F:single-stranded DNA binding"/>
    <property type="evidence" value="ECO:0007669"/>
    <property type="project" value="TreeGrafter"/>
</dbReference>
<keyword evidence="15" id="KW-0131">Cell cycle</keyword>
<dbReference type="Gene3D" id="2.40.50.140">
    <property type="entry name" value="Nucleic acid-binding proteins"/>
    <property type="match status" value="1"/>
</dbReference>
<evidence type="ECO:0000256" key="5">
    <source>
        <dbReference type="ARBA" id="ARBA00022705"/>
    </source>
</evidence>
<proteinExistence type="inferred from homology"/>
<dbReference type="GO" id="GO:0000727">
    <property type="term" value="P:double-strand break repair via break-induced replication"/>
    <property type="evidence" value="ECO:0007669"/>
    <property type="project" value="UniProtKB-ARBA"/>
</dbReference>
<dbReference type="EMBL" id="BTGC01000008">
    <property type="protein sequence ID" value="GMM52442.1"/>
    <property type="molecule type" value="Genomic_DNA"/>
</dbReference>
<protein>
    <recommendedName>
        <fullName evidence="4">DNA replication licensing factor MCM2</fullName>
        <ecNumber evidence="3">3.6.4.12</ecNumber>
    </recommendedName>
    <alternativeName>
        <fullName evidence="16">DNA replication licensing factor mcm2</fullName>
    </alternativeName>
</protein>
<dbReference type="SUPFAM" id="SSF52540">
    <property type="entry name" value="P-loop containing nucleoside triphosphate hydrolases"/>
    <property type="match status" value="1"/>
</dbReference>
<evidence type="ECO:0000313" key="20">
    <source>
        <dbReference type="Proteomes" id="UP001362899"/>
    </source>
</evidence>
<keyword evidence="8" id="KW-0863">Zinc-finger</keyword>
<dbReference type="PRINTS" id="PR01657">
    <property type="entry name" value="MCMFAMILY"/>
</dbReference>
<feature type="compositionally biased region" description="Acidic residues" evidence="17">
    <location>
        <begin position="32"/>
        <end position="74"/>
    </location>
</feature>
<evidence type="ECO:0000256" key="1">
    <source>
        <dbReference type="ARBA" id="ARBA00004123"/>
    </source>
</evidence>
<accession>A0AAV5RMG1</accession>
<dbReference type="InterPro" id="IPR008045">
    <property type="entry name" value="MCM2"/>
</dbReference>
<dbReference type="Gene3D" id="2.20.28.10">
    <property type="match status" value="1"/>
</dbReference>
<dbReference type="GO" id="GO:0006279">
    <property type="term" value="P:premeiotic DNA replication"/>
    <property type="evidence" value="ECO:0007669"/>
    <property type="project" value="UniProtKB-ARBA"/>
</dbReference>
<feature type="compositionally biased region" description="Basic and acidic residues" evidence="17">
    <location>
        <begin position="181"/>
        <end position="194"/>
    </location>
</feature>
<dbReference type="InterPro" id="IPR033762">
    <property type="entry name" value="MCM_OB"/>
</dbReference>
<dbReference type="GO" id="GO:0006267">
    <property type="term" value="P:pre-replicative complex assembly involved in nuclear cell cycle DNA replication"/>
    <property type="evidence" value="ECO:0007669"/>
    <property type="project" value="UniProtKB-ARBA"/>
</dbReference>
<keyword evidence="12" id="KW-0067">ATP-binding</keyword>
<dbReference type="Proteomes" id="UP001362899">
    <property type="component" value="Unassembled WGS sequence"/>
</dbReference>
<keyword evidence="6" id="KW-0479">Metal-binding</keyword>
<dbReference type="Pfam" id="PF17855">
    <property type="entry name" value="MCM_lid"/>
    <property type="match status" value="1"/>
</dbReference>
<evidence type="ECO:0000256" key="2">
    <source>
        <dbReference type="ARBA" id="ARBA00008010"/>
    </source>
</evidence>
<keyword evidence="10 19" id="KW-0347">Helicase</keyword>
<dbReference type="GO" id="GO:0005656">
    <property type="term" value="C:nuclear pre-replicative complex"/>
    <property type="evidence" value="ECO:0007669"/>
    <property type="project" value="UniProtKB-ARBA"/>
</dbReference>
<keyword evidence="11" id="KW-0862">Zinc</keyword>
<dbReference type="Pfam" id="PF14551">
    <property type="entry name" value="MCM_N"/>
    <property type="match status" value="1"/>
</dbReference>
<dbReference type="GO" id="GO:1902975">
    <property type="term" value="P:mitotic DNA replication initiation"/>
    <property type="evidence" value="ECO:0007669"/>
    <property type="project" value="TreeGrafter"/>
</dbReference>
<keyword evidence="20" id="KW-1185">Reference proteome</keyword>
<sequence>MSRESPRKRRAIDEDELRSDEIVPSSPPPGIDFDDNIPLEDDDDAHDIEDRAEDVEEVADLEEDDNVDEEEEGENLFGDAMREDYMSDPEQDRYNIASSQIDDIGSYDPMDIGDRRAVDDMLQRRDRNSESGAGTSTGRFLDALSSPRMDSDRGSGIPVTRRRRDIYENLSLPSDLPSDYEGDHDGYGAGGETERPLSLDELRDVKTATVAEWVSQPAVSQTIAREFRNFLVEYTDEEGHSVYGSRITGLGEVNAESLIVDYSHLAASRAVLATFLISAPAEVLKILDVVAMKAVELVYPMYGDIHNEIHVRIEGLPVSLSLRELREQHLDSLIRVSGVVTRRTGVFPQLKYLKFDCRKCGQVLGPYVQDSNQEVSLTFCHNCQSRGPFTLNSEKTIYRNYQRITIQERPGSVPAGRLPRQRDVVLLWDLIDSAKPGDDVEITGIYKNSYDGVLNARNGFPVFRTIIEANFVSTKSGRDGSDRLSEAEEAEAKDVVRNSAHIVDDIIASIAPSIFGVVDAKIAIAVALFGGVPQVSSNTVTRGDINVLLLGDPGTAKSQLLKYAEKTARRAVFATGQGASAVGLTASVRRDAVTREWTLEGGALVLADKGICLIDEFDKMNDTDRTSIHEAMEQQTISISKAGIVASLQARCAVIAAANPYGGRYNASITLSQNVDLTEPILSRFDVLCVVRDIVNPERDEELARFVIDSHDSAHATSVYMVDNYQGDSNAETAQGPISQRVLRNIIHIARTQVFPRLTNPNQISRIRQLYVDMRAVSIATGAIPITVRHLESTVRLCHAFARMRLSQQVLPMDVTRAIRVTVETFVGAQKTQVQRQLRRQFAMYL</sequence>
<feature type="region of interest" description="Disordered" evidence="17">
    <location>
        <begin position="124"/>
        <end position="194"/>
    </location>
</feature>
<feature type="compositionally biased region" description="Basic and acidic residues" evidence="17">
    <location>
        <begin position="80"/>
        <end position="89"/>
    </location>
</feature>
<dbReference type="AlphaFoldDB" id="A0AAV5RMG1"/>
<organism evidence="19 20">
    <name type="scientific">Starmerella bacillaris</name>
    <name type="common">Yeast</name>
    <name type="synonym">Candida zemplinina</name>
    <dbReference type="NCBI Taxonomy" id="1247836"/>
    <lineage>
        <taxon>Eukaryota</taxon>
        <taxon>Fungi</taxon>
        <taxon>Dikarya</taxon>
        <taxon>Ascomycota</taxon>
        <taxon>Saccharomycotina</taxon>
        <taxon>Dipodascomycetes</taxon>
        <taxon>Dipodascales</taxon>
        <taxon>Trichomonascaceae</taxon>
        <taxon>Starmerella</taxon>
    </lineage>
</organism>
<dbReference type="GO" id="GO:0071162">
    <property type="term" value="C:CMG complex"/>
    <property type="evidence" value="ECO:0007669"/>
    <property type="project" value="UniProtKB-ARBA"/>
</dbReference>
<dbReference type="GO" id="GO:0017116">
    <property type="term" value="F:single-stranded DNA helicase activity"/>
    <property type="evidence" value="ECO:0007669"/>
    <property type="project" value="TreeGrafter"/>
</dbReference>
<dbReference type="GO" id="GO:0016787">
    <property type="term" value="F:hydrolase activity"/>
    <property type="evidence" value="ECO:0007669"/>
    <property type="project" value="UniProtKB-KW"/>
</dbReference>
<dbReference type="PANTHER" id="PTHR11630">
    <property type="entry name" value="DNA REPLICATION LICENSING FACTOR MCM FAMILY MEMBER"/>
    <property type="match status" value="1"/>
</dbReference>
<feature type="region of interest" description="Disordered" evidence="17">
    <location>
        <begin position="1"/>
        <end position="89"/>
    </location>
</feature>
<evidence type="ECO:0000256" key="14">
    <source>
        <dbReference type="ARBA" id="ARBA00023242"/>
    </source>
</evidence>
<keyword evidence="13" id="KW-0238">DNA-binding</keyword>
<dbReference type="InterPro" id="IPR027417">
    <property type="entry name" value="P-loop_NTPase"/>
</dbReference>
<dbReference type="Pfam" id="PF00493">
    <property type="entry name" value="MCM"/>
    <property type="match status" value="1"/>
</dbReference>
<evidence type="ECO:0000256" key="4">
    <source>
        <dbReference type="ARBA" id="ARBA00018925"/>
    </source>
</evidence>
<dbReference type="Pfam" id="PF12619">
    <property type="entry name" value="MCM2_N"/>
    <property type="match status" value="1"/>
</dbReference>
<dbReference type="InterPro" id="IPR018525">
    <property type="entry name" value="MCM_CS"/>
</dbReference>
<dbReference type="FunFam" id="2.20.28.10:FF:000002">
    <property type="entry name" value="DNA helicase"/>
    <property type="match status" value="1"/>
</dbReference>
<dbReference type="PROSITE" id="PS00847">
    <property type="entry name" value="MCM_1"/>
    <property type="match status" value="1"/>
</dbReference>
<dbReference type="InterPro" id="IPR041562">
    <property type="entry name" value="MCM_lid"/>
</dbReference>
<dbReference type="GO" id="GO:0005524">
    <property type="term" value="F:ATP binding"/>
    <property type="evidence" value="ECO:0007669"/>
    <property type="project" value="UniProtKB-KW"/>
</dbReference>
<evidence type="ECO:0000256" key="7">
    <source>
        <dbReference type="ARBA" id="ARBA00022741"/>
    </source>
</evidence>
<dbReference type="Gene3D" id="3.30.1640.10">
    <property type="entry name" value="mini-chromosome maintenance (MCM) complex, chain A, domain 1"/>
    <property type="match status" value="1"/>
</dbReference>
<dbReference type="GO" id="GO:0008270">
    <property type="term" value="F:zinc ion binding"/>
    <property type="evidence" value="ECO:0007669"/>
    <property type="project" value="UniProtKB-KW"/>
</dbReference>
<evidence type="ECO:0000256" key="17">
    <source>
        <dbReference type="SAM" id="MobiDB-lite"/>
    </source>
</evidence>
<dbReference type="Gene3D" id="3.40.50.300">
    <property type="entry name" value="P-loop containing nucleotide triphosphate hydrolases"/>
    <property type="match status" value="1"/>
</dbReference>
<reference evidence="19 20" key="1">
    <citation type="journal article" date="2023" name="Elife">
        <title>Identification of key yeast species and microbe-microbe interactions impacting larval growth of Drosophila in the wild.</title>
        <authorList>
            <person name="Mure A."/>
            <person name="Sugiura Y."/>
            <person name="Maeda R."/>
            <person name="Honda K."/>
            <person name="Sakurai N."/>
            <person name="Takahashi Y."/>
            <person name="Watada M."/>
            <person name="Katoh T."/>
            <person name="Gotoh A."/>
            <person name="Gotoh Y."/>
            <person name="Taniguchi I."/>
            <person name="Nakamura K."/>
            <person name="Hayashi T."/>
            <person name="Katayama T."/>
            <person name="Uemura T."/>
            <person name="Hattori Y."/>
        </authorList>
    </citation>
    <scope>NUCLEOTIDE SEQUENCE [LARGE SCALE GENOMIC DNA]</scope>
    <source>
        <strain evidence="19 20">SB-73</strain>
    </source>
</reference>
<dbReference type="FunFam" id="3.40.50.300:FF:001141">
    <property type="entry name" value="DNA helicase"/>
    <property type="match status" value="1"/>
</dbReference>
<comment type="caution">
    <text evidence="19">The sequence shown here is derived from an EMBL/GenBank/DDBJ whole genome shotgun (WGS) entry which is preliminary data.</text>
</comment>
<evidence type="ECO:0000256" key="16">
    <source>
        <dbReference type="ARBA" id="ARBA00074927"/>
    </source>
</evidence>